<name>A0A8K0SMY9_9HYPO</name>
<keyword evidence="3" id="KW-1185">Reference proteome</keyword>
<dbReference type="Proteomes" id="UP000813444">
    <property type="component" value="Unassembled WGS sequence"/>
</dbReference>
<evidence type="ECO:0000313" key="2">
    <source>
        <dbReference type="EMBL" id="KAH7312654.1"/>
    </source>
</evidence>
<dbReference type="AlphaFoldDB" id="A0A8K0SMY9"/>
<accession>A0A8K0SMY9</accession>
<evidence type="ECO:0008006" key="4">
    <source>
        <dbReference type="Google" id="ProtNLM"/>
    </source>
</evidence>
<keyword evidence="1" id="KW-0732">Signal</keyword>
<sequence length="83" mass="9080">MIVMCIHFALSTSWCTEVSMYSGPEALTAICAKNRSIPIITDDRNVSRMSPTRLEVSLHADQMSASVPLIMEAKISLGHPDTT</sequence>
<reference evidence="2" key="1">
    <citation type="journal article" date="2021" name="Nat. Commun.">
        <title>Genetic determinants of endophytism in the Arabidopsis root mycobiome.</title>
        <authorList>
            <person name="Mesny F."/>
            <person name="Miyauchi S."/>
            <person name="Thiergart T."/>
            <person name="Pickel B."/>
            <person name="Atanasova L."/>
            <person name="Karlsson M."/>
            <person name="Huettel B."/>
            <person name="Barry K.W."/>
            <person name="Haridas S."/>
            <person name="Chen C."/>
            <person name="Bauer D."/>
            <person name="Andreopoulos W."/>
            <person name="Pangilinan J."/>
            <person name="LaButti K."/>
            <person name="Riley R."/>
            <person name="Lipzen A."/>
            <person name="Clum A."/>
            <person name="Drula E."/>
            <person name="Henrissat B."/>
            <person name="Kohler A."/>
            <person name="Grigoriev I.V."/>
            <person name="Martin F.M."/>
            <person name="Hacquard S."/>
        </authorList>
    </citation>
    <scope>NUCLEOTIDE SEQUENCE</scope>
    <source>
        <strain evidence="2">MPI-CAGE-CH-0235</strain>
    </source>
</reference>
<evidence type="ECO:0000256" key="1">
    <source>
        <dbReference type="SAM" id="SignalP"/>
    </source>
</evidence>
<proteinExistence type="predicted"/>
<comment type="caution">
    <text evidence="2">The sequence shown here is derived from an EMBL/GenBank/DDBJ whole genome shotgun (WGS) entry which is preliminary data.</text>
</comment>
<protein>
    <recommendedName>
        <fullName evidence="4">PIN domain-containing protein</fullName>
    </recommendedName>
</protein>
<evidence type="ECO:0000313" key="3">
    <source>
        <dbReference type="Proteomes" id="UP000813444"/>
    </source>
</evidence>
<dbReference type="EMBL" id="JAGPNK010000010">
    <property type="protein sequence ID" value="KAH7312654.1"/>
    <property type="molecule type" value="Genomic_DNA"/>
</dbReference>
<feature type="signal peptide" evidence="1">
    <location>
        <begin position="1"/>
        <end position="15"/>
    </location>
</feature>
<gene>
    <name evidence="2" type="ORF">B0I35DRAFT_437468</name>
</gene>
<feature type="chain" id="PRO_5035450738" description="PIN domain-containing protein" evidence="1">
    <location>
        <begin position="16"/>
        <end position="83"/>
    </location>
</feature>
<organism evidence="2 3">
    <name type="scientific">Stachybotrys elegans</name>
    <dbReference type="NCBI Taxonomy" id="80388"/>
    <lineage>
        <taxon>Eukaryota</taxon>
        <taxon>Fungi</taxon>
        <taxon>Dikarya</taxon>
        <taxon>Ascomycota</taxon>
        <taxon>Pezizomycotina</taxon>
        <taxon>Sordariomycetes</taxon>
        <taxon>Hypocreomycetidae</taxon>
        <taxon>Hypocreales</taxon>
        <taxon>Stachybotryaceae</taxon>
        <taxon>Stachybotrys</taxon>
    </lineage>
</organism>